<feature type="transmembrane region" description="Helical" evidence="4">
    <location>
        <begin position="179"/>
        <end position="201"/>
    </location>
</feature>
<comment type="caution">
    <text evidence="6">The sequence shown here is derived from an EMBL/GenBank/DDBJ whole genome shotgun (WGS) entry which is preliminary data.</text>
</comment>
<keyword evidence="1 3" id="KW-0807">Transducer</keyword>
<dbReference type="GO" id="GO:0016020">
    <property type="term" value="C:membrane"/>
    <property type="evidence" value="ECO:0007669"/>
    <property type="project" value="InterPro"/>
</dbReference>
<dbReference type="GO" id="GO:0004888">
    <property type="term" value="F:transmembrane signaling receptor activity"/>
    <property type="evidence" value="ECO:0007669"/>
    <property type="project" value="InterPro"/>
</dbReference>
<dbReference type="Gene3D" id="1.10.287.950">
    <property type="entry name" value="Methyl-accepting chemotaxis protein"/>
    <property type="match status" value="1"/>
</dbReference>
<dbReference type="PRINTS" id="PR00260">
    <property type="entry name" value="CHEMTRNSDUCR"/>
</dbReference>
<protein>
    <submittedName>
        <fullName evidence="6">Chemotaxis protein</fullName>
    </submittedName>
</protein>
<dbReference type="Proteomes" id="UP000030012">
    <property type="component" value="Unassembled WGS sequence"/>
</dbReference>
<dbReference type="SUPFAM" id="SSF58104">
    <property type="entry name" value="Methyl-accepting chemotaxis protein (MCP) signaling domain"/>
    <property type="match status" value="1"/>
</dbReference>
<organism evidence="6 7">
    <name type="scientific">Clostridium novyi A str. 4552</name>
    <dbReference type="NCBI Taxonomy" id="1444289"/>
    <lineage>
        <taxon>Bacteria</taxon>
        <taxon>Bacillati</taxon>
        <taxon>Bacillota</taxon>
        <taxon>Clostridia</taxon>
        <taxon>Eubacteriales</taxon>
        <taxon>Clostridiaceae</taxon>
        <taxon>Clostridium</taxon>
    </lineage>
</organism>
<name>A0A0A0I7N5_CLONO</name>
<dbReference type="Pfam" id="PF00015">
    <property type="entry name" value="MCPsignal"/>
    <property type="match status" value="1"/>
</dbReference>
<dbReference type="OrthoDB" id="1706317at2"/>
<gene>
    <name evidence="6" type="ORF">Z968_03480</name>
</gene>
<feature type="transmembrane region" description="Helical" evidence="4">
    <location>
        <begin position="12"/>
        <end position="31"/>
    </location>
</feature>
<dbReference type="EMBL" id="JENJ01000010">
    <property type="protein sequence ID" value="KGM97464.1"/>
    <property type="molecule type" value="Genomic_DNA"/>
</dbReference>
<dbReference type="PANTHER" id="PTHR32089">
    <property type="entry name" value="METHYL-ACCEPTING CHEMOTAXIS PROTEIN MCPB"/>
    <property type="match status" value="1"/>
</dbReference>
<dbReference type="InterPro" id="IPR024478">
    <property type="entry name" value="HlyB_4HB_MCP"/>
</dbReference>
<dbReference type="RefSeq" id="WP_039253337.1">
    <property type="nucleotide sequence ID" value="NZ_JENJ01000010.1"/>
</dbReference>
<accession>A0A0A0I7N5</accession>
<evidence type="ECO:0000256" key="2">
    <source>
        <dbReference type="ARBA" id="ARBA00029447"/>
    </source>
</evidence>
<evidence type="ECO:0000256" key="4">
    <source>
        <dbReference type="SAM" id="Phobius"/>
    </source>
</evidence>
<evidence type="ECO:0000256" key="1">
    <source>
        <dbReference type="ARBA" id="ARBA00023224"/>
    </source>
</evidence>
<proteinExistence type="inferred from homology"/>
<evidence type="ECO:0000313" key="6">
    <source>
        <dbReference type="EMBL" id="KGM97464.1"/>
    </source>
</evidence>
<dbReference type="InterPro" id="IPR004089">
    <property type="entry name" value="MCPsignal_dom"/>
</dbReference>
<dbReference type="InterPro" id="IPR004090">
    <property type="entry name" value="Chemotax_Me-accpt_rcpt"/>
</dbReference>
<evidence type="ECO:0000256" key="3">
    <source>
        <dbReference type="PROSITE-ProRule" id="PRU00284"/>
    </source>
</evidence>
<evidence type="ECO:0000313" key="7">
    <source>
        <dbReference type="Proteomes" id="UP000030012"/>
    </source>
</evidence>
<reference evidence="6 7" key="1">
    <citation type="submission" date="2014-01" db="EMBL/GenBank/DDBJ databases">
        <title>Plasmidome dynamics in the species complex Clostridium novyi sensu lato converts strains of independent lineages into distinctly different pathogens.</title>
        <authorList>
            <person name="Skarin H."/>
            <person name="Segerman B."/>
        </authorList>
    </citation>
    <scope>NUCLEOTIDE SEQUENCE [LARGE SCALE GENOMIC DNA]</scope>
    <source>
        <strain evidence="6 7">4552</strain>
    </source>
</reference>
<evidence type="ECO:0000259" key="5">
    <source>
        <dbReference type="PROSITE" id="PS50111"/>
    </source>
</evidence>
<feature type="domain" description="Methyl-accepting transducer" evidence="5">
    <location>
        <begin position="274"/>
        <end position="538"/>
    </location>
</feature>
<dbReference type="PROSITE" id="PS50111">
    <property type="entry name" value="CHEMOTAXIS_TRANSDUC_2"/>
    <property type="match status" value="1"/>
</dbReference>
<keyword evidence="4" id="KW-0812">Transmembrane</keyword>
<dbReference type="GO" id="GO:0006935">
    <property type="term" value="P:chemotaxis"/>
    <property type="evidence" value="ECO:0007669"/>
    <property type="project" value="InterPro"/>
</dbReference>
<keyword evidence="4" id="KW-0472">Membrane</keyword>
<sequence>MKSIKTKLTGIFLIVICSMCIASGLLMFTGLNSQSKYSALTNDIILIGQIQDINGDMCNCFKDMLREDASKTSELNKEYNASKKDLDNIINFLDTRIKYNKSKVIYKKLKNSTNELKNTCDKAIEFINNGKFAQADVLSEEATVQSSFTNKQTGELIASELENLYFVQNDLNKSVKFNYTLSTILLIVAIVISLGLAMGICNKISKNLFNLSRFAKEISKGNLSYELEPINSNDEIQELYSSCVEMKNSLMGIIKGIFENTSKMTSSSDDLATNMNESRKANESIVKSIIAINNIADTQMKTAEREVSLIEETNKEMDLIIENTDNMKGKIENSQKLTLEGQELINTMMNHTKEVNETIIDLKERIFQLNKKSNDIEDIINLITNIAKQTNLLALNAAIESARAGEAGKGFAVVAEEVRKLAEQTAEASNGIIDTINEIQVDTNNMNISMEKSASQIMESSNMADKIRHAFEEIKGANDDVNYGTGIVFNSIKESANKIDEIRKYINELYTQVNNLSENTQQTSAASEEQLAGIQEISNSSKVLNEMASDMKESIEKFKL</sequence>
<keyword evidence="4" id="KW-1133">Transmembrane helix</keyword>
<dbReference type="SMART" id="SM00283">
    <property type="entry name" value="MA"/>
    <property type="match status" value="1"/>
</dbReference>
<dbReference type="GO" id="GO:0007165">
    <property type="term" value="P:signal transduction"/>
    <property type="evidence" value="ECO:0007669"/>
    <property type="project" value="UniProtKB-KW"/>
</dbReference>
<dbReference type="Pfam" id="PF12729">
    <property type="entry name" value="4HB_MCP_1"/>
    <property type="match status" value="1"/>
</dbReference>
<dbReference type="PANTHER" id="PTHR32089:SF112">
    <property type="entry name" value="LYSOZYME-LIKE PROTEIN-RELATED"/>
    <property type="match status" value="1"/>
</dbReference>
<comment type="similarity">
    <text evidence="2">Belongs to the methyl-accepting chemotaxis (MCP) protein family.</text>
</comment>
<dbReference type="Gene3D" id="6.10.340.10">
    <property type="match status" value="1"/>
</dbReference>
<dbReference type="AlphaFoldDB" id="A0A0A0I7N5"/>